<evidence type="ECO:0000256" key="4">
    <source>
        <dbReference type="ARBA" id="ARBA00022741"/>
    </source>
</evidence>
<sequence length="62" mass="6316">SGKSVIVVEHHQAVMAHADWIIDLGPGAGHDGGRVVFEGTPADLVAARSTLTGEHLAAYVGA</sequence>
<comment type="caution">
    <text evidence="14">The sequence shown here is derived from an EMBL/GenBank/DDBJ whole genome shotgun (WGS) entry which is preliminary data.</text>
</comment>
<reference evidence="14 15" key="1">
    <citation type="submission" date="2017-05" db="EMBL/GenBank/DDBJ databases">
        <title>Biotechnological potential of actinobacteria isolated from South African environments.</title>
        <authorList>
            <person name="Le Roes-Hill M."/>
            <person name="Prins A."/>
            <person name="Durrell K.A."/>
        </authorList>
    </citation>
    <scope>NUCLEOTIDE SEQUENCE [LARGE SCALE GENOMIC DNA]</scope>
    <source>
        <strain evidence="14">M26</strain>
    </source>
</reference>
<comment type="subcellular location">
    <subcellularLocation>
        <location evidence="1">Cytoplasm</location>
    </subcellularLocation>
</comment>
<evidence type="ECO:0000313" key="15">
    <source>
        <dbReference type="Proteomes" id="UP000194761"/>
    </source>
</evidence>
<evidence type="ECO:0000256" key="12">
    <source>
        <dbReference type="ARBA" id="ARBA00039316"/>
    </source>
</evidence>
<keyword evidence="6" id="KW-0228">DNA excision</keyword>
<dbReference type="GO" id="GO:0004518">
    <property type="term" value="F:nuclease activity"/>
    <property type="evidence" value="ECO:0007669"/>
    <property type="project" value="UniProtKB-KW"/>
</dbReference>
<dbReference type="PANTHER" id="PTHR43152:SF2">
    <property type="entry name" value="DRUG RESISTANCE ABC TRANSPORTER"/>
    <property type="match status" value="1"/>
</dbReference>
<evidence type="ECO:0000256" key="2">
    <source>
        <dbReference type="ARBA" id="ARBA00022490"/>
    </source>
</evidence>
<dbReference type="Proteomes" id="UP000194761">
    <property type="component" value="Unassembled WGS sequence"/>
</dbReference>
<dbReference type="SUPFAM" id="SSF52540">
    <property type="entry name" value="P-loop containing nucleoside triphosphate hydrolases"/>
    <property type="match status" value="1"/>
</dbReference>
<evidence type="ECO:0000256" key="10">
    <source>
        <dbReference type="ARBA" id="ARBA00023204"/>
    </source>
</evidence>
<name>A0A243RGZ2_9ACTN</name>
<evidence type="ECO:0000256" key="5">
    <source>
        <dbReference type="ARBA" id="ARBA00022763"/>
    </source>
</evidence>
<keyword evidence="3" id="KW-0677">Repeat</keyword>
<evidence type="ECO:0000256" key="9">
    <source>
        <dbReference type="ARBA" id="ARBA00023125"/>
    </source>
</evidence>
<keyword evidence="15" id="KW-1185">Reference proteome</keyword>
<keyword evidence="2" id="KW-0963">Cytoplasm</keyword>
<comment type="similarity">
    <text evidence="11">Belongs to the ABC transporter superfamily. UvrA family.</text>
</comment>
<dbReference type="EMBL" id="NGFP01000118">
    <property type="protein sequence ID" value="OUC94019.1"/>
    <property type="molecule type" value="Genomic_DNA"/>
</dbReference>
<dbReference type="Gene3D" id="3.40.50.300">
    <property type="entry name" value="P-loop containing nucleotide triphosphate hydrolases"/>
    <property type="match status" value="1"/>
</dbReference>
<dbReference type="AlphaFoldDB" id="A0A243RGZ2"/>
<protein>
    <recommendedName>
        <fullName evidence="12">UvrABC system protein A</fullName>
    </recommendedName>
    <alternativeName>
        <fullName evidence="13">Excinuclease ABC subunit A</fullName>
    </alternativeName>
</protein>
<evidence type="ECO:0000256" key="6">
    <source>
        <dbReference type="ARBA" id="ARBA00022769"/>
    </source>
</evidence>
<dbReference type="GO" id="GO:0005737">
    <property type="term" value="C:cytoplasm"/>
    <property type="evidence" value="ECO:0007669"/>
    <property type="project" value="UniProtKB-SubCell"/>
</dbReference>
<evidence type="ECO:0000256" key="3">
    <source>
        <dbReference type="ARBA" id="ARBA00022737"/>
    </source>
</evidence>
<dbReference type="GO" id="GO:0003677">
    <property type="term" value="F:DNA binding"/>
    <property type="evidence" value="ECO:0007669"/>
    <property type="project" value="UniProtKB-KW"/>
</dbReference>
<keyword evidence="8" id="KW-0267">Excision nuclease</keyword>
<keyword evidence="7" id="KW-0067">ATP-binding</keyword>
<dbReference type="GO" id="GO:0006281">
    <property type="term" value="P:DNA repair"/>
    <property type="evidence" value="ECO:0007669"/>
    <property type="project" value="UniProtKB-KW"/>
</dbReference>
<evidence type="ECO:0000256" key="13">
    <source>
        <dbReference type="ARBA" id="ARBA00042156"/>
    </source>
</evidence>
<keyword evidence="5" id="KW-0227">DNA damage</keyword>
<dbReference type="InterPro" id="IPR027417">
    <property type="entry name" value="P-loop_NTPase"/>
</dbReference>
<keyword evidence="10" id="KW-0234">DNA repair</keyword>
<accession>A0A243RGZ2</accession>
<gene>
    <name evidence="14" type="ORF">CA984_24195</name>
</gene>
<proteinExistence type="inferred from homology"/>
<organism evidence="14 15">
    <name type="scientific">Streptosporangium minutum</name>
    <dbReference type="NCBI Taxonomy" id="569862"/>
    <lineage>
        <taxon>Bacteria</taxon>
        <taxon>Bacillati</taxon>
        <taxon>Actinomycetota</taxon>
        <taxon>Actinomycetes</taxon>
        <taxon>Streptosporangiales</taxon>
        <taxon>Streptosporangiaceae</taxon>
        <taxon>Streptosporangium</taxon>
    </lineage>
</organism>
<feature type="non-terminal residue" evidence="14">
    <location>
        <position position="1"/>
    </location>
</feature>
<keyword evidence="4" id="KW-0547">Nucleotide-binding</keyword>
<evidence type="ECO:0000256" key="8">
    <source>
        <dbReference type="ARBA" id="ARBA00022881"/>
    </source>
</evidence>
<evidence type="ECO:0000256" key="1">
    <source>
        <dbReference type="ARBA" id="ARBA00004496"/>
    </source>
</evidence>
<evidence type="ECO:0000256" key="7">
    <source>
        <dbReference type="ARBA" id="ARBA00022840"/>
    </source>
</evidence>
<dbReference type="PANTHER" id="PTHR43152">
    <property type="entry name" value="UVRABC SYSTEM PROTEIN A"/>
    <property type="match status" value="1"/>
</dbReference>
<dbReference type="GO" id="GO:0005524">
    <property type="term" value="F:ATP binding"/>
    <property type="evidence" value="ECO:0007669"/>
    <property type="project" value="UniProtKB-KW"/>
</dbReference>
<evidence type="ECO:0000256" key="11">
    <source>
        <dbReference type="ARBA" id="ARBA00038000"/>
    </source>
</evidence>
<evidence type="ECO:0000313" key="14">
    <source>
        <dbReference type="EMBL" id="OUC94019.1"/>
    </source>
</evidence>
<keyword evidence="9" id="KW-0238">DNA-binding</keyword>